<dbReference type="AlphaFoldDB" id="A0A8T2ZPZ9"/>
<proteinExistence type="predicted"/>
<gene>
    <name evidence="3" type="ORF">H0E87_001176</name>
</gene>
<evidence type="ECO:0000256" key="1">
    <source>
        <dbReference type="SAM" id="SignalP"/>
    </source>
</evidence>
<name>A0A8T2ZPZ9_POPDE</name>
<keyword evidence="4" id="KW-1185">Reference proteome</keyword>
<dbReference type="EMBL" id="JACEGQ020000001">
    <property type="protein sequence ID" value="KAH8519654.1"/>
    <property type="molecule type" value="Genomic_DNA"/>
</dbReference>
<evidence type="ECO:0000259" key="2">
    <source>
        <dbReference type="Pfam" id="PF08787"/>
    </source>
</evidence>
<reference evidence="3" key="1">
    <citation type="journal article" date="2021" name="J. Hered.">
        <title>Genome Assembly of Salicaceae Populus deltoides (Eastern Cottonwood) I-69 Based on Nanopore Sequencing and Hi-C Technologies.</title>
        <authorList>
            <person name="Bai S."/>
            <person name="Wu H."/>
            <person name="Zhang J."/>
            <person name="Pan Z."/>
            <person name="Zhao W."/>
            <person name="Li Z."/>
            <person name="Tong C."/>
        </authorList>
    </citation>
    <scope>NUCLEOTIDE SEQUENCE</scope>
    <source>
        <tissue evidence="3">Leaf</tissue>
    </source>
</reference>
<organism evidence="3 4">
    <name type="scientific">Populus deltoides</name>
    <name type="common">Eastern poplar</name>
    <name type="synonym">Eastern cottonwood</name>
    <dbReference type="NCBI Taxonomy" id="3696"/>
    <lineage>
        <taxon>Eukaryota</taxon>
        <taxon>Viridiplantae</taxon>
        <taxon>Streptophyta</taxon>
        <taxon>Embryophyta</taxon>
        <taxon>Tracheophyta</taxon>
        <taxon>Spermatophyta</taxon>
        <taxon>Magnoliopsida</taxon>
        <taxon>eudicotyledons</taxon>
        <taxon>Gunneridae</taxon>
        <taxon>Pentapetalae</taxon>
        <taxon>rosids</taxon>
        <taxon>fabids</taxon>
        <taxon>Malpighiales</taxon>
        <taxon>Salicaceae</taxon>
        <taxon>Saliceae</taxon>
        <taxon>Populus</taxon>
    </lineage>
</organism>
<dbReference type="Proteomes" id="UP000807159">
    <property type="component" value="Chromosome 1"/>
</dbReference>
<feature type="signal peptide" evidence="1">
    <location>
        <begin position="1"/>
        <end position="22"/>
    </location>
</feature>
<accession>A0A8T2ZPZ9</accession>
<dbReference type="PANTHER" id="PTHR33681:SF4">
    <property type="entry name" value="OS12G0171100 PROTEIN"/>
    <property type="match status" value="1"/>
</dbReference>
<feature type="domain" description="Alginate lyase 2" evidence="2">
    <location>
        <begin position="38"/>
        <end position="211"/>
    </location>
</feature>
<evidence type="ECO:0000313" key="3">
    <source>
        <dbReference type="EMBL" id="KAH8519654.1"/>
    </source>
</evidence>
<dbReference type="Pfam" id="PF08787">
    <property type="entry name" value="Alginate_lyase2"/>
    <property type="match status" value="2"/>
</dbReference>
<dbReference type="InterPro" id="IPR013320">
    <property type="entry name" value="ConA-like_dom_sf"/>
</dbReference>
<dbReference type="PANTHER" id="PTHR33681">
    <property type="entry name" value="BINDING PROTEIN, PUTATIVE, EXPRESSED-RELATED"/>
    <property type="match status" value="1"/>
</dbReference>
<dbReference type="InterPro" id="IPR014895">
    <property type="entry name" value="Alginate_lyase_2"/>
</dbReference>
<feature type="chain" id="PRO_5035917376" description="Alginate lyase 2 domain-containing protein" evidence="1">
    <location>
        <begin position="23"/>
        <end position="409"/>
    </location>
</feature>
<sequence length="409" mass="46981">MASSIVLLSLLCFSLISYQAIASRTLDPTKGFTSLPLDQSNFEVQWPYNMQEDQRYSFENGIRRMWVYSSDKPHFPTSHTRPRTEVRIQGYDYSSGVWQFEGYGYVPSGTSGVCIMQVFGATGHATTLMLRTYNGDLYYYSDEVIVKNIYDRWFRVNVIHDVDADKLHVYIDGALVYEAQGRGGESHYFKCGVYEQDDGSHYMESRWKGIKSIGWPIDPTRGFTQLPFNTSFYHIQKPYNLPETDRYSFFSGIHKLWVYSTDKPLSKNSPTKPRTEIIISGYNYSSGVWQFEGYGYVPCGTSGACIMQVFGAGGNHATSLMLRVYNGALYYYREAVIVPNIYDRWFRVNVIHDVDASKIKVYVDGVLMYEALGRGGQFHYFKCGVYAQNDDSAYMESRWKGIKILKKCD</sequence>
<keyword evidence="1" id="KW-0732">Signal</keyword>
<dbReference type="SUPFAM" id="SSF49899">
    <property type="entry name" value="Concanavalin A-like lectins/glucanases"/>
    <property type="match status" value="2"/>
</dbReference>
<evidence type="ECO:0000313" key="4">
    <source>
        <dbReference type="Proteomes" id="UP000807159"/>
    </source>
</evidence>
<feature type="domain" description="Alginate lyase 2" evidence="2">
    <location>
        <begin position="230"/>
        <end position="404"/>
    </location>
</feature>
<comment type="caution">
    <text evidence="3">The sequence shown here is derived from an EMBL/GenBank/DDBJ whole genome shotgun (WGS) entry which is preliminary data.</text>
</comment>
<protein>
    <recommendedName>
        <fullName evidence="2">Alginate lyase 2 domain-containing protein</fullName>
    </recommendedName>
</protein>
<dbReference type="Gene3D" id="2.60.120.200">
    <property type="match status" value="1"/>
</dbReference>